<protein>
    <recommendedName>
        <fullName evidence="3">SMP-30/Gluconolactonase/LRE-like region domain-containing protein</fullName>
    </recommendedName>
</protein>
<dbReference type="InterPro" id="IPR011042">
    <property type="entry name" value="6-blade_b-propeller_TolB-like"/>
</dbReference>
<dbReference type="InterPro" id="IPR052998">
    <property type="entry name" value="Hetero-Diels-Alderase-like"/>
</dbReference>
<dbReference type="OMA" id="VGEYLHY"/>
<feature type="non-terminal residue" evidence="1">
    <location>
        <position position="319"/>
    </location>
</feature>
<evidence type="ECO:0000313" key="1">
    <source>
        <dbReference type="EMBL" id="RFU32516.1"/>
    </source>
</evidence>
<feature type="non-terminal residue" evidence="1">
    <location>
        <position position="1"/>
    </location>
</feature>
<dbReference type="AlphaFoldDB" id="A0A3E2HGF7"/>
<dbReference type="OrthoDB" id="9977941at2759"/>
<dbReference type="EMBL" id="NCSJ02000053">
    <property type="protein sequence ID" value="RFU32516.1"/>
    <property type="molecule type" value="Genomic_DNA"/>
</dbReference>
<gene>
    <name evidence="1" type="ORF">B7463_g3824</name>
</gene>
<proteinExistence type="predicted"/>
<dbReference type="Gene3D" id="2.120.10.30">
    <property type="entry name" value="TolB, C-terminal domain"/>
    <property type="match status" value="1"/>
</dbReference>
<dbReference type="Proteomes" id="UP000258309">
    <property type="component" value="Unassembled WGS sequence"/>
</dbReference>
<keyword evidence="2" id="KW-1185">Reference proteome</keyword>
<evidence type="ECO:0000313" key="2">
    <source>
        <dbReference type="Proteomes" id="UP000258309"/>
    </source>
</evidence>
<reference evidence="1 2" key="1">
    <citation type="submission" date="2018-05" db="EMBL/GenBank/DDBJ databases">
        <title>Draft genome sequence of Scytalidium lignicola DSM 105466, a ubiquitous saprotrophic fungus.</title>
        <authorList>
            <person name="Buettner E."/>
            <person name="Gebauer A.M."/>
            <person name="Hofrichter M."/>
            <person name="Liers C."/>
            <person name="Kellner H."/>
        </authorList>
    </citation>
    <scope>NUCLEOTIDE SEQUENCE [LARGE SCALE GENOMIC DNA]</scope>
    <source>
        <strain evidence="1 2">DSM 105466</strain>
    </source>
</reference>
<organism evidence="1 2">
    <name type="scientific">Scytalidium lignicola</name>
    <name type="common">Hyphomycete</name>
    <dbReference type="NCBI Taxonomy" id="5539"/>
    <lineage>
        <taxon>Eukaryota</taxon>
        <taxon>Fungi</taxon>
        <taxon>Dikarya</taxon>
        <taxon>Ascomycota</taxon>
        <taxon>Pezizomycotina</taxon>
        <taxon>Leotiomycetes</taxon>
        <taxon>Leotiomycetes incertae sedis</taxon>
        <taxon>Scytalidium</taxon>
    </lineage>
</organism>
<dbReference type="PANTHER" id="PTHR42060">
    <property type="entry name" value="NHL REPEAT-CONTAINING PROTEIN-RELATED"/>
    <property type="match status" value="1"/>
</dbReference>
<evidence type="ECO:0008006" key="3">
    <source>
        <dbReference type="Google" id="ProtNLM"/>
    </source>
</evidence>
<name>A0A3E2HGF7_SCYLI</name>
<dbReference type="PANTHER" id="PTHR42060:SF1">
    <property type="entry name" value="NHL REPEAT-CONTAINING PROTEIN"/>
    <property type="match status" value="1"/>
</dbReference>
<accession>A0A3E2HGF7</accession>
<sequence>MTEINALKPLLASRVVHQFPMPSWVENLTIRSNGQILVTLSSAPEVFLIDPTDPSKTVLIHTFLNVTGMAGIIEVEHDKFYVAGGNFDLSTFVNQTGSYKLWEVDMTNFESNGKADVREVMKLDKIGFPNGMELLSKSKKIILAADCEAGAVFKIDLANESYEIAIQVDEMKNPEKPFIPIAINGIAVHKEYLYWTNTSKALFCRIKIHEDGKAAGGVEIIDQGLIGDDLCFDRDDNAWIAQNPFNTITVAKAKGGLVTVAGKIDRLEIAGVTACQFDRKSGNEHMLYVVTNGGLGGPVNGSEVEGGKVAVIDTSSFKA</sequence>
<comment type="caution">
    <text evidence="1">The sequence shown here is derived from an EMBL/GenBank/DDBJ whole genome shotgun (WGS) entry which is preliminary data.</text>
</comment>
<dbReference type="SUPFAM" id="SSF63829">
    <property type="entry name" value="Calcium-dependent phosphotriesterase"/>
    <property type="match status" value="1"/>
</dbReference>